<organism evidence="1">
    <name type="scientific">Siphoviridae sp. ctJYR23</name>
    <dbReference type="NCBI Taxonomy" id="2827837"/>
    <lineage>
        <taxon>Viruses</taxon>
        <taxon>Duplodnaviria</taxon>
        <taxon>Heunggongvirae</taxon>
        <taxon>Uroviricota</taxon>
        <taxon>Caudoviricetes</taxon>
    </lineage>
</organism>
<reference evidence="1" key="1">
    <citation type="journal article" date="2021" name="Proc. Natl. Acad. Sci. U.S.A.">
        <title>A Catalog of Tens of Thousands of Viruses from Human Metagenomes Reveals Hidden Associations with Chronic Diseases.</title>
        <authorList>
            <person name="Tisza M.J."/>
            <person name="Buck C.B."/>
        </authorList>
    </citation>
    <scope>NUCLEOTIDE SEQUENCE</scope>
    <source>
        <strain evidence="1">CtJYR23</strain>
    </source>
</reference>
<evidence type="ECO:0000313" key="1">
    <source>
        <dbReference type="EMBL" id="DAF51722.1"/>
    </source>
</evidence>
<proteinExistence type="predicted"/>
<dbReference type="EMBL" id="BK032621">
    <property type="protein sequence ID" value="DAF51722.1"/>
    <property type="molecule type" value="Genomic_DNA"/>
</dbReference>
<accession>A0A8S5SMC5</accession>
<name>A0A8S5SMC5_9CAUD</name>
<sequence>MNEEEIGYKAAAMLQSALRNETSRFSRHIRNKEESLQNTQAVPRFRTSERIEGYKQQYLKGIAIKMHRHGFVLHYGIESGRLRKSHERTRHKPRETKYRVEAHLYRKGQKEQPFIDKVVNDSQVLDYLATAISQARGEEIVTYLARGLENKS</sequence>
<protein>
    <submittedName>
        <fullName evidence="1">Uncharacterized protein</fullName>
    </submittedName>
</protein>